<evidence type="ECO:0000313" key="3">
    <source>
        <dbReference type="Proteomes" id="UP001354931"/>
    </source>
</evidence>
<feature type="region of interest" description="Disordered" evidence="1">
    <location>
        <begin position="142"/>
        <end position="161"/>
    </location>
</feature>
<sequence length="161" mass="17928">MIKAEHTFDLPVPPEEAFARLSDPARDPEWQAACVATRLLDGPARAGGRYEITFQLIGKRMTFTVEISEYEPGLRSRFHVLDGPFHYVGTYAYTEHPDGTTGVHWTFDVDPGDYFGVMPQSLVKKLLVSQVKKDSGKLAAELRGAAGSRSDSRLVSRKERS</sequence>
<accession>A0ABU6FJF9</accession>
<dbReference type="InterPro" id="IPR019587">
    <property type="entry name" value="Polyketide_cyclase/dehydratase"/>
</dbReference>
<dbReference type="Proteomes" id="UP001354931">
    <property type="component" value="Unassembled WGS sequence"/>
</dbReference>
<evidence type="ECO:0000256" key="1">
    <source>
        <dbReference type="SAM" id="MobiDB-lite"/>
    </source>
</evidence>
<evidence type="ECO:0000313" key="2">
    <source>
        <dbReference type="EMBL" id="MEB8343395.1"/>
    </source>
</evidence>
<gene>
    <name evidence="2" type="ORF">OKJ99_38485</name>
</gene>
<dbReference type="Pfam" id="PF10604">
    <property type="entry name" value="Polyketide_cyc2"/>
    <property type="match status" value="1"/>
</dbReference>
<comment type="caution">
    <text evidence="2">The sequence shown here is derived from an EMBL/GenBank/DDBJ whole genome shotgun (WGS) entry which is preliminary data.</text>
</comment>
<dbReference type="EMBL" id="JAOZYC010000191">
    <property type="protein sequence ID" value="MEB8343395.1"/>
    <property type="molecule type" value="Genomic_DNA"/>
</dbReference>
<reference evidence="2 3" key="1">
    <citation type="submission" date="2022-10" db="EMBL/GenBank/DDBJ databases">
        <authorList>
            <person name="Xie J."/>
            <person name="Shen N."/>
        </authorList>
    </citation>
    <scope>NUCLEOTIDE SEQUENCE [LARGE SCALE GENOMIC DNA]</scope>
    <source>
        <strain evidence="2 3">YIM65594</strain>
    </source>
</reference>
<name>A0ABU6FJF9_9ACTN</name>
<organism evidence="2 3">
    <name type="scientific">Streptomyces endophyticus</name>
    <dbReference type="NCBI Taxonomy" id="714166"/>
    <lineage>
        <taxon>Bacteria</taxon>
        <taxon>Bacillati</taxon>
        <taxon>Actinomycetota</taxon>
        <taxon>Actinomycetes</taxon>
        <taxon>Kitasatosporales</taxon>
        <taxon>Streptomycetaceae</taxon>
        <taxon>Streptomyces</taxon>
    </lineage>
</organism>
<dbReference type="InterPro" id="IPR023393">
    <property type="entry name" value="START-like_dom_sf"/>
</dbReference>
<dbReference type="RefSeq" id="WP_326023066.1">
    <property type="nucleotide sequence ID" value="NZ_JAOZYC010000191.1"/>
</dbReference>
<dbReference type="SUPFAM" id="SSF55961">
    <property type="entry name" value="Bet v1-like"/>
    <property type="match status" value="1"/>
</dbReference>
<protein>
    <submittedName>
        <fullName evidence="2">SRPBCC family protein</fullName>
    </submittedName>
</protein>
<feature type="compositionally biased region" description="Basic and acidic residues" evidence="1">
    <location>
        <begin position="150"/>
        <end position="161"/>
    </location>
</feature>
<keyword evidence="3" id="KW-1185">Reference proteome</keyword>
<proteinExistence type="predicted"/>
<dbReference type="Gene3D" id="3.30.530.20">
    <property type="match status" value="1"/>
</dbReference>